<sequence>MDKRTITKREVENQTFSNWKIESSSSKETASKDPLEAVGSKVNGALQNIQHKPTEGEDDDKAAEVAGDVAGEPDLTNGVVTSRLKGKGELVVEGSWSNTSAVAETIFCAGNSYEVGTCAAESSLQAVCLQQRCNQSAQKGDGNQLDTAIGTLQQSVQCNPIPLKGAPIAYLTPTIDGQFLTPAIDGQLPTPGFIRSLSDPSKERPGICLEVNLGNGNSGLQPTKLAQVNLQPMGPLSYSSPTAEEALQSKTINTTSPSLPGPIRNRPKKWKRKGSRCDKIKHQLLAGRFSGFTRRLGHKGANTSKGIIKGAKSGSSAEPISSNSVSARDILQEAHATLKVGESLGFDFKGQEAEVIQKLTHMEEQDKESFVLVTCSGCETLSKLEKLGTLSLSDIYLWSYVSAAAQFPSAALSW</sequence>
<name>A0ACC0GJK2_9ERIC</name>
<organism evidence="1 2">
    <name type="scientific">Camellia lanceoleosa</name>
    <dbReference type="NCBI Taxonomy" id="1840588"/>
    <lineage>
        <taxon>Eukaryota</taxon>
        <taxon>Viridiplantae</taxon>
        <taxon>Streptophyta</taxon>
        <taxon>Embryophyta</taxon>
        <taxon>Tracheophyta</taxon>
        <taxon>Spermatophyta</taxon>
        <taxon>Magnoliopsida</taxon>
        <taxon>eudicotyledons</taxon>
        <taxon>Gunneridae</taxon>
        <taxon>Pentapetalae</taxon>
        <taxon>asterids</taxon>
        <taxon>Ericales</taxon>
        <taxon>Theaceae</taxon>
        <taxon>Camellia</taxon>
    </lineage>
</organism>
<comment type="caution">
    <text evidence="1">The sequence shown here is derived from an EMBL/GenBank/DDBJ whole genome shotgun (WGS) entry which is preliminary data.</text>
</comment>
<proteinExistence type="predicted"/>
<dbReference type="EMBL" id="CM045765">
    <property type="protein sequence ID" value="KAI8001139.1"/>
    <property type="molecule type" value="Genomic_DNA"/>
</dbReference>
<dbReference type="Proteomes" id="UP001060215">
    <property type="component" value="Chromosome 8"/>
</dbReference>
<evidence type="ECO:0000313" key="2">
    <source>
        <dbReference type="Proteomes" id="UP001060215"/>
    </source>
</evidence>
<gene>
    <name evidence="1" type="ORF">LOK49_LG09G00479</name>
</gene>
<protein>
    <submittedName>
        <fullName evidence="1">Uncharacterized protein</fullName>
    </submittedName>
</protein>
<accession>A0ACC0GJK2</accession>
<reference evidence="1 2" key="1">
    <citation type="journal article" date="2022" name="Plant J.">
        <title>Chromosome-level genome of Camellia lanceoleosa provides a valuable resource for understanding genome evolution and self-incompatibility.</title>
        <authorList>
            <person name="Gong W."/>
            <person name="Xiao S."/>
            <person name="Wang L."/>
            <person name="Liao Z."/>
            <person name="Chang Y."/>
            <person name="Mo W."/>
            <person name="Hu G."/>
            <person name="Li W."/>
            <person name="Zhao G."/>
            <person name="Zhu H."/>
            <person name="Hu X."/>
            <person name="Ji K."/>
            <person name="Xiang X."/>
            <person name="Song Q."/>
            <person name="Yuan D."/>
            <person name="Jin S."/>
            <person name="Zhang L."/>
        </authorList>
    </citation>
    <scope>NUCLEOTIDE SEQUENCE [LARGE SCALE GENOMIC DNA]</scope>
    <source>
        <strain evidence="1">SQ_2022a</strain>
    </source>
</reference>
<evidence type="ECO:0000313" key="1">
    <source>
        <dbReference type="EMBL" id="KAI8001139.1"/>
    </source>
</evidence>
<keyword evidence="2" id="KW-1185">Reference proteome</keyword>